<evidence type="ECO:0000313" key="1">
    <source>
        <dbReference type="EMBL" id="KAF3572917.1"/>
    </source>
</evidence>
<gene>
    <name evidence="1" type="ORF">F2Q69_00058652</name>
</gene>
<comment type="caution">
    <text evidence="1">The sequence shown here is derived from an EMBL/GenBank/DDBJ whole genome shotgun (WGS) entry which is preliminary data.</text>
</comment>
<organism evidence="1 2">
    <name type="scientific">Brassica cretica</name>
    <name type="common">Mustard</name>
    <dbReference type="NCBI Taxonomy" id="69181"/>
    <lineage>
        <taxon>Eukaryota</taxon>
        <taxon>Viridiplantae</taxon>
        <taxon>Streptophyta</taxon>
        <taxon>Embryophyta</taxon>
        <taxon>Tracheophyta</taxon>
        <taxon>Spermatophyta</taxon>
        <taxon>Magnoliopsida</taxon>
        <taxon>eudicotyledons</taxon>
        <taxon>Gunneridae</taxon>
        <taxon>Pentapetalae</taxon>
        <taxon>rosids</taxon>
        <taxon>malvids</taxon>
        <taxon>Brassicales</taxon>
        <taxon>Brassicaceae</taxon>
        <taxon>Brassiceae</taxon>
        <taxon>Brassica</taxon>
    </lineage>
</organism>
<evidence type="ECO:0000313" key="2">
    <source>
        <dbReference type="Proteomes" id="UP000712600"/>
    </source>
</evidence>
<dbReference type="AlphaFoldDB" id="A0A8S9RKY2"/>
<sequence length="84" mass="9735">MIWVASTVLKEGEIRPTVSIPNSFRRLSRRIQIKNDSPVNASNGVKLLEPISLDRRNRIGKRWSYLSKTQQSKVVVMKKEKKEN</sequence>
<proteinExistence type="predicted"/>
<dbReference type="Proteomes" id="UP000712600">
    <property type="component" value="Unassembled WGS sequence"/>
</dbReference>
<dbReference type="EMBL" id="QGKX02000095">
    <property type="protein sequence ID" value="KAF3572917.1"/>
    <property type="molecule type" value="Genomic_DNA"/>
</dbReference>
<name>A0A8S9RKY2_BRACR</name>
<protein>
    <submittedName>
        <fullName evidence="1">Uncharacterized protein</fullName>
    </submittedName>
</protein>
<reference evidence="1" key="1">
    <citation type="submission" date="2019-12" db="EMBL/GenBank/DDBJ databases">
        <title>Genome sequencing and annotation of Brassica cretica.</title>
        <authorList>
            <person name="Studholme D.J."/>
            <person name="Sarris P."/>
        </authorList>
    </citation>
    <scope>NUCLEOTIDE SEQUENCE</scope>
    <source>
        <strain evidence="1">PFS-109/04</strain>
        <tissue evidence="1">Leaf</tissue>
    </source>
</reference>
<accession>A0A8S9RKY2</accession>